<dbReference type="EMBL" id="LRBS01000016">
    <property type="protein sequence ID" value="OII77903.1"/>
    <property type="molecule type" value="Genomic_DNA"/>
</dbReference>
<protein>
    <submittedName>
        <fullName evidence="1">Uncharacterized protein</fullName>
    </submittedName>
</protein>
<dbReference type="VEuPathDB" id="CryptoDB:cand_038180"/>
<gene>
    <name evidence="1" type="ORF">cand_038180</name>
</gene>
<comment type="caution">
    <text evidence="1">The sequence shown here is derived from an EMBL/GenBank/DDBJ whole genome shotgun (WGS) entry which is preliminary data.</text>
</comment>
<keyword evidence="2" id="KW-1185">Reference proteome</keyword>
<proteinExistence type="predicted"/>
<evidence type="ECO:0000313" key="1">
    <source>
        <dbReference type="EMBL" id="OII77903.1"/>
    </source>
</evidence>
<dbReference type="AlphaFoldDB" id="A0A1J4MV11"/>
<dbReference type="Proteomes" id="UP000186804">
    <property type="component" value="Unassembled WGS sequence"/>
</dbReference>
<dbReference type="OrthoDB" id="339103at2759"/>
<dbReference type="GeneID" id="92368002"/>
<sequence>MGKFLGGRGNLGILNTLRRQIIYLINWEINFNNKNEKLILQLLELLIQSVTSDHYRSITALEILQCLDYVMKILISNKTRNNWILLLNNIGKHNLIIREYIMNSIISIFNFNEQYLALQDLESKGIRWKMINNPIYLILSLLLKEGNINIEEVKNCMKYCLDSNIILPQIILELYLISLPIKNLLQHPNFQMTKTFFYIIIDKATNKIIDSKYDNEYLDFLFENEFNLILKKLSELCGDPCKVKIIYKLIELSNKIYLNNNCYYKNYRLSLLICFIINLTFKMIEITPWDISLWMCMKYLLSQILIYFISSDIIDIKFNLNNITKDLYYKYNLINKFQLTSEDIDHFKYLLNSILISNKLYFRYYYFDKFNNIITDIQKIKFNIYSIICMLYYLTYNNKDSSFNKYFTYKQHINIFKDIVPNFKLNLSTIYFSSLVCNISWIFDEYPKDDFIRNYTDKIFQFKPDLFDDYHIFKELWLKHMKSRI</sequence>
<evidence type="ECO:0000313" key="2">
    <source>
        <dbReference type="Proteomes" id="UP000186804"/>
    </source>
</evidence>
<name>A0A1J4MV11_9CRYT</name>
<dbReference type="RefSeq" id="XP_067069749.1">
    <property type="nucleotide sequence ID" value="XM_067214041.1"/>
</dbReference>
<organism evidence="1 2">
    <name type="scientific">Cryptosporidium andersoni</name>
    <dbReference type="NCBI Taxonomy" id="117008"/>
    <lineage>
        <taxon>Eukaryota</taxon>
        <taxon>Sar</taxon>
        <taxon>Alveolata</taxon>
        <taxon>Apicomplexa</taxon>
        <taxon>Conoidasida</taxon>
        <taxon>Coccidia</taxon>
        <taxon>Eucoccidiorida</taxon>
        <taxon>Eimeriorina</taxon>
        <taxon>Cryptosporidiidae</taxon>
        <taxon>Cryptosporidium</taxon>
    </lineage>
</organism>
<reference evidence="1 2" key="1">
    <citation type="submission" date="2016-10" db="EMBL/GenBank/DDBJ databases">
        <title>Reductive evolution of mitochondrial metabolism and differential evolution of invasion-related proteins in Cryptosporidium.</title>
        <authorList>
            <person name="Liu S."/>
            <person name="Roellig D.M."/>
            <person name="Guo Y."/>
            <person name="Li N."/>
            <person name="Frace M.A."/>
            <person name="Tang K."/>
            <person name="Zhang L."/>
            <person name="Feng Y."/>
            <person name="Xiao L."/>
        </authorList>
    </citation>
    <scope>NUCLEOTIDE SEQUENCE [LARGE SCALE GENOMIC DNA]</scope>
    <source>
        <strain evidence="1">30847</strain>
    </source>
</reference>
<accession>A0A1J4MV11</accession>